<dbReference type="InterPro" id="IPR012348">
    <property type="entry name" value="RNR-like"/>
</dbReference>
<reference evidence="3" key="1">
    <citation type="submission" date="2020-03" db="EMBL/GenBank/DDBJ databases">
        <title>Complete genome sequence of sulfur-oxidizing bacterium skT11.</title>
        <authorList>
            <person name="Kanda M."/>
            <person name="Kojima H."/>
            <person name="Fukui M."/>
        </authorList>
    </citation>
    <scope>NUCLEOTIDE SEQUENCE [LARGE SCALE GENOMIC DNA]</scope>
    <source>
        <strain evidence="3">skT11</strain>
    </source>
</reference>
<protein>
    <recommendedName>
        <fullName evidence="1">TRASH domain-containing protein</fullName>
    </recommendedName>
</protein>
<keyword evidence="3" id="KW-1185">Reference proteome</keyword>
<feature type="domain" description="TRASH" evidence="1">
    <location>
        <begin position="7"/>
        <end position="43"/>
    </location>
</feature>
<dbReference type="SMART" id="SM00746">
    <property type="entry name" value="TRASH"/>
    <property type="match status" value="1"/>
</dbReference>
<sequence>MNEIIEDPVCHMKVSSTSFAAEYAGGHYAFCSAQCKERFLANPRLYIGFPGHKAPAQEGKQVIKRRRLLLSDPFDAGQAEQVMNALREMMGILEVSIEGDKLTIKYDLIQVTAEQIADKLASIGANLGGGWIDRLKLSWINNLEEIEISSLEVDNKKCCH</sequence>
<organism evidence="2 3">
    <name type="scientific">Sulfurimicrobium lacus</name>
    <dbReference type="NCBI Taxonomy" id="2715678"/>
    <lineage>
        <taxon>Bacteria</taxon>
        <taxon>Pseudomonadati</taxon>
        <taxon>Pseudomonadota</taxon>
        <taxon>Betaproteobacteria</taxon>
        <taxon>Nitrosomonadales</taxon>
        <taxon>Sulfuricellaceae</taxon>
        <taxon>Sulfurimicrobium</taxon>
    </lineage>
</organism>
<dbReference type="Pfam" id="PF04945">
    <property type="entry name" value="YHS"/>
    <property type="match status" value="1"/>
</dbReference>
<dbReference type="AlphaFoldDB" id="A0A6F8VEB4"/>
<dbReference type="Gene3D" id="1.10.620.20">
    <property type="entry name" value="Ribonucleotide Reductase, subunit A"/>
    <property type="match status" value="1"/>
</dbReference>
<dbReference type="RefSeq" id="WP_173065055.1">
    <property type="nucleotide sequence ID" value="NZ_AP022853.1"/>
</dbReference>
<dbReference type="InterPro" id="IPR007029">
    <property type="entry name" value="YHS_dom"/>
</dbReference>
<dbReference type="EMBL" id="AP022853">
    <property type="protein sequence ID" value="BCB27437.1"/>
    <property type="molecule type" value="Genomic_DNA"/>
</dbReference>
<gene>
    <name evidence="2" type="ORF">SKTS_23230</name>
</gene>
<dbReference type="KEGG" id="slac:SKTS_23230"/>
<evidence type="ECO:0000313" key="2">
    <source>
        <dbReference type="EMBL" id="BCB27437.1"/>
    </source>
</evidence>
<name>A0A6F8VEB4_9PROT</name>
<dbReference type="InterPro" id="IPR009078">
    <property type="entry name" value="Ferritin-like_SF"/>
</dbReference>
<proteinExistence type="predicted"/>
<evidence type="ECO:0000259" key="1">
    <source>
        <dbReference type="SMART" id="SM00746"/>
    </source>
</evidence>
<evidence type="ECO:0000313" key="3">
    <source>
        <dbReference type="Proteomes" id="UP000502260"/>
    </source>
</evidence>
<dbReference type="GO" id="GO:0016491">
    <property type="term" value="F:oxidoreductase activity"/>
    <property type="evidence" value="ECO:0007669"/>
    <property type="project" value="InterPro"/>
</dbReference>
<dbReference type="SUPFAM" id="SSF47240">
    <property type="entry name" value="Ferritin-like"/>
    <property type="match status" value="1"/>
</dbReference>
<dbReference type="InterPro" id="IPR011017">
    <property type="entry name" value="TRASH_dom"/>
</dbReference>
<accession>A0A6F8VEB4</accession>
<dbReference type="Proteomes" id="UP000502260">
    <property type="component" value="Chromosome"/>
</dbReference>